<dbReference type="InterPro" id="IPR011989">
    <property type="entry name" value="ARM-like"/>
</dbReference>
<proteinExistence type="inferred from homology"/>
<evidence type="ECO:0000256" key="5">
    <source>
        <dbReference type="ARBA" id="ARBA00012483"/>
    </source>
</evidence>
<evidence type="ECO:0000256" key="14">
    <source>
        <dbReference type="ARBA" id="ARBA00032366"/>
    </source>
</evidence>
<evidence type="ECO:0000256" key="1">
    <source>
        <dbReference type="ARBA" id="ARBA00000900"/>
    </source>
</evidence>
<dbReference type="InterPro" id="IPR054477">
    <property type="entry name" value="LTN1_E3_ligase_6th"/>
</dbReference>
<evidence type="ECO:0000313" key="20">
    <source>
        <dbReference type="Proteomes" id="UP000186922"/>
    </source>
</evidence>
<evidence type="ECO:0000256" key="8">
    <source>
        <dbReference type="ARBA" id="ARBA00022679"/>
    </source>
</evidence>
<dbReference type="GO" id="GO:1990116">
    <property type="term" value="P:ribosome-associated ubiquitin-dependent protein catabolic process"/>
    <property type="evidence" value="ECO:0007669"/>
    <property type="project" value="UniProtKB-UniRule"/>
</dbReference>
<dbReference type="GO" id="GO:0016567">
    <property type="term" value="P:protein ubiquitination"/>
    <property type="evidence" value="ECO:0007669"/>
    <property type="project" value="UniProtKB-UniPathway"/>
</dbReference>
<keyword evidence="8 16" id="KW-0808">Transferase</keyword>
<evidence type="ECO:0000256" key="2">
    <source>
        <dbReference type="ARBA" id="ARBA00004514"/>
    </source>
</evidence>
<dbReference type="Gene3D" id="3.30.40.10">
    <property type="entry name" value="Zinc/RING finger domain, C3HC4 (zinc finger)"/>
    <property type="match status" value="1"/>
</dbReference>
<evidence type="ECO:0000256" key="7">
    <source>
        <dbReference type="ARBA" id="ARBA00022490"/>
    </source>
</evidence>
<dbReference type="SUPFAM" id="SSF48371">
    <property type="entry name" value="ARM repeat"/>
    <property type="match status" value="1"/>
</dbReference>
<evidence type="ECO:0000256" key="15">
    <source>
        <dbReference type="PROSITE-ProRule" id="PRU00175"/>
    </source>
</evidence>
<dbReference type="Pfam" id="PF13639">
    <property type="entry name" value="zf-RING_2"/>
    <property type="match status" value="1"/>
</dbReference>
<dbReference type="Pfam" id="PF22999">
    <property type="entry name" value="LTN1_E3_ligase_6th"/>
    <property type="match status" value="1"/>
</dbReference>
<keyword evidence="13 16" id="KW-0862">Zinc</keyword>
<reference evidence="19 20" key="1">
    <citation type="journal article" date="2016" name="Nat. Commun.">
        <title>Extremotolerant tardigrade genome and improved radiotolerance of human cultured cells by tardigrade-unique protein.</title>
        <authorList>
            <person name="Hashimoto T."/>
            <person name="Horikawa D.D."/>
            <person name="Saito Y."/>
            <person name="Kuwahara H."/>
            <person name="Kozuka-Hata H."/>
            <person name="Shin-I T."/>
            <person name="Minakuchi Y."/>
            <person name="Ohishi K."/>
            <person name="Motoyama A."/>
            <person name="Aizu T."/>
            <person name="Enomoto A."/>
            <person name="Kondo K."/>
            <person name="Tanaka S."/>
            <person name="Hara Y."/>
            <person name="Koshikawa S."/>
            <person name="Sagara H."/>
            <person name="Miura T."/>
            <person name="Yokobori S."/>
            <person name="Miyagawa K."/>
            <person name="Suzuki Y."/>
            <person name="Kubo T."/>
            <person name="Oyama M."/>
            <person name="Kohara Y."/>
            <person name="Fujiyama A."/>
            <person name="Arakawa K."/>
            <person name="Katayama T."/>
            <person name="Toyoda A."/>
            <person name="Kunieda T."/>
        </authorList>
    </citation>
    <scope>NUCLEOTIDE SEQUENCE [LARGE SCALE GENOMIC DNA]</scope>
    <source>
        <strain evidence="19 20">YOKOZUNA-1</strain>
    </source>
</reference>
<dbReference type="OrthoDB" id="6108at2759"/>
<comment type="subcellular location">
    <subcellularLocation>
        <location evidence="2">Cytoplasm</location>
        <location evidence="2">Cytosol</location>
    </subcellularLocation>
</comment>
<evidence type="ECO:0000259" key="18">
    <source>
        <dbReference type="PROSITE" id="PS50089"/>
    </source>
</evidence>
<keyword evidence="7" id="KW-0963">Cytoplasm</keyword>
<dbReference type="EMBL" id="BDGG01000021">
    <property type="protein sequence ID" value="GAV09264.1"/>
    <property type="molecule type" value="Genomic_DNA"/>
</dbReference>
<keyword evidence="9 16" id="KW-0479">Metal-binding</keyword>
<comment type="similarity">
    <text evidence="4 16">Belongs to the LTN1 family.</text>
</comment>
<keyword evidence="12 16" id="KW-0833">Ubl conjugation pathway</keyword>
<gene>
    <name evidence="19" type="primary">RvY_18834-1</name>
    <name evidence="19" type="synonym">RvY_18834.1</name>
    <name evidence="19" type="ORF">RvY_18834</name>
</gene>
<dbReference type="InterPro" id="IPR039804">
    <property type="entry name" value="RING-CH-C4HC3_LTN1"/>
</dbReference>
<dbReference type="InterPro" id="IPR054476">
    <property type="entry name" value="Ltn1_N"/>
</dbReference>
<dbReference type="GO" id="GO:0061630">
    <property type="term" value="F:ubiquitin protein ligase activity"/>
    <property type="evidence" value="ECO:0007669"/>
    <property type="project" value="UniProtKB-UniRule"/>
</dbReference>
<dbReference type="InterPro" id="IPR039795">
    <property type="entry name" value="LTN1/Rkr1"/>
</dbReference>
<feature type="region of interest" description="Disordered" evidence="17">
    <location>
        <begin position="1266"/>
        <end position="1289"/>
    </location>
</feature>
<evidence type="ECO:0000256" key="9">
    <source>
        <dbReference type="ARBA" id="ARBA00022723"/>
    </source>
</evidence>
<name>A0A1D1WB73_RAMVA</name>
<keyword evidence="20" id="KW-1185">Reference proteome</keyword>
<evidence type="ECO:0000256" key="11">
    <source>
        <dbReference type="ARBA" id="ARBA00022771"/>
    </source>
</evidence>
<dbReference type="CDD" id="cd16491">
    <property type="entry name" value="RING-CH-C4HC3_LTN1"/>
    <property type="match status" value="1"/>
</dbReference>
<dbReference type="InterPro" id="IPR013083">
    <property type="entry name" value="Znf_RING/FYVE/PHD"/>
</dbReference>
<dbReference type="InterPro" id="IPR001841">
    <property type="entry name" value="Znf_RING"/>
</dbReference>
<feature type="domain" description="RING-type" evidence="18">
    <location>
        <begin position="1557"/>
        <end position="1604"/>
    </location>
</feature>
<keyword evidence="11 15" id="KW-0863">Zinc-finger</keyword>
<comment type="caution">
    <text evidence="19">The sequence shown here is derived from an EMBL/GenBank/DDBJ whole genome shotgun (WGS) entry which is preliminary data.</text>
</comment>
<dbReference type="GO" id="GO:1990112">
    <property type="term" value="C:RQC complex"/>
    <property type="evidence" value="ECO:0007669"/>
    <property type="project" value="UniProtKB-UniRule"/>
</dbReference>
<dbReference type="SUPFAM" id="SSF57850">
    <property type="entry name" value="RING/U-box"/>
    <property type="match status" value="1"/>
</dbReference>
<evidence type="ECO:0000256" key="12">
    <source>
        <dbReference type="ARBA" id="ARBA00022786"/>
    </source>
</evidence>
<dbReference type="SMART" id="SM00184">
    <property type="entry name" value="RING"/>
    <property type="match status" value="1"/>
</dbReference>
<dbReference type="PANTHER" id="PTHR12389">
    <property type="entry name" value="ZINC FINGER PROTEIN 294"/>
    <property type="match status" value="1"/>
</dbReference>
<dbReference type="PROSITE" id="PS50089">
    <property type="entry name" value="ZF_RING_2"/>
    <property type="match status" value="1"/>
</dbReference>
<evidence type="ECO:0000256" key="13">
    <source>
        <dbReference type="ARBA" id="ARBA00022833"/>
    </source>
</evidence>
<dbReference type="FunFam" id="3.30.40.10:FF:000038">
    <property type="entry name" value="E3 ubiquitin-protein ligase listerin"/>
    <property type="match status" value="1"/>
</dbReference>
<dbReference type="Pfam" id="PF23009">
    <property type="entry name" value="UBC_like"/>
    <property type="match status" value="1"/>
</dbReference>
<dbReference type="PANTHER" id="PTHR12389:SF0">
    <property type="entry name" value="E3 UBIQUITIN-PROTEIN LIGASE LISTERIN"/>
    <property type="match status" value="1"/>
</dbReference>
<evidence type="ECO:0000256" key="10">
    <source>
        <dbReference type="ARBA" id="ARBA00022737"/>
    </source>
</evidence>
<comment type="catalytic activity">
    <reaction evidence="1 16">
        <text>S-ubiquitinyl-[E2 ubiquitin-conjugating enzyme]-L-cysteine + [acceptor protein]-L-lysine = [E2 ubiquitin-conjugating enzyme]-L-cysteine + N(6)-ubiquitinyl-[acceptor protein]-L-lysine.</text>
        <dbReference type="EC" id="2.3.2.27"/>
    </reaction>
</comment>
<dbReference type="EC" id="2.3.2.27" evidence="5 16"/>
<sequence length="1608" mass="181130">MDKDVEVVVVGKASGRAPKVKQGRKQDNPLRSAGAQKLLEDDVHRTPDIVKSSTSALIDEGFLPSQQHLEDGFLSVDVHDCLARLDKKDSATKVKALNDFLQMITTKDVADVVNTRTFWARFYVGFLEDEDPRVRELASRCQQHYVALLKKDIVPVLSRMIGPWWLSQFQMQASAAAASRLAFHTAFSEQKRPEVLRRYSKDILTLLRNRILPKSSLADKARGKGPDVSSLSDDQQGKVAEGLEALTGFLRDLSKEGVEEVYPSIKDMLDKADFWKLVRLQSPKIRQGFFRLLSVLWNRNEQAVRDYTLQTLTAVIGSLHDKDLRTASEVWELLLLVLTKEAQWSTVVSADKILLPKLVILLKNGGFGCAKVAFPSLIVLIDKLPNKKAETFDSLLKALVQGFSAEEVRAADMPVICQAVTDCFRYIVKKEEEETATKLMEQHLLPLYVEAFFGTSNMIKGWDVVNAMLLSWIDREGREHQCASRTFARLAEKLAYSNAQEVNVGRMKVWWTKLMEGAARVKSTRPANQEGLLHRYIVADKSFQEVVFQLIRLTLRLAQSSDDEQYVQMLKTLLTDVRSDVIYDQLKSHLENEPGGLSPQRLIVQSIPSLFDGSQAKLEIFSRLLSDCKAQDDVRQLFNMVWLTFGDRLRLLKELEKEGGLPLVQSLVGEGEMADLLSLAESLLKNKKGRQGLEESQALLTILAHLRSRQGTSSSSDIIKQFLARAEKLDVVARLRLYGTVMSSGMEVASLPALIVSTLVDLAVDHNTDEGELVEVANIFLPMADRLSSQWSTPQVTEKIVQALSMKDSQDFLTRFVQMAKSLSEEGLVREEFVQLALNMADFNAVGDKVLRRSDVLVGRLTALEMGEDVRMVHAFWDEAMQQAAVCCAFVLTLLRHDMVQRLFQKEVAAFTRCLLAVTAYNHLALTSPPLVYDEQLRMQAEAYHQKFQLAFTEETYCMLLQAYPNDKWIASFWTMIGPARFPTTSIQDLTPLDLAVHYSGMSSHDKCSDYGSALRDGLEDILTTIELPTTIESISQTAWSQVQLLRVVPTLLKERCLDLSYSGPVLDKFGSVVIDWVACLQSPHFSLDNVKVVVLVQEALNGVAEIVRNAETLKDSGMLWLELTEFSFPRILASLLDGLFRFAEESDEYLTHRHPLVARLIAAICSLLQLFAADAQGLLRPVWETMFKLEIGLPDRLSSLQSRPVDMVLALIRLFAPLLLHRVPHFQLLSTHVLTNLIPFFPPTYRTDNVMAVIEIGQAKDKAPKESVSTVASSNPKEKEKEPEVEPLSPPLELLSLLQESGDIVETMLDDVPLGEAFGSVVPQTDSYTYMLAYLMTWKAILAWISNESNEAKQAFAKYLESSGSYSQLLDNMTRLLPLHSDEEQVRRQTIFVPSLNDMQMLAPEVYATALQQMPMLARAWFGRKQGSVARDVDKYTARHVTPQLVRNELLAADLQARHVAFDNFKVSVRPTVAEITAEYRVEVWIAEIVIRIPKDYPLSSATVSWGRTKGSASDAWDQWVIRLRGFLQRQNGSILDGLLAWKSSVDKKFRDIQACAICLSIVEVKSAALPQMQCKTCKNKFHNACLYRWFEQQVDPTCPLCREKFF</sequence>
<keyword evidence="10" id="KW-0677">Repeat</keyword>
<evidence type="ECO:0000256" key="3">
    <source>
        <dbReference type="ARBA" id="ARBA00004906"/>
    </source>
</evidence>
<dbReference type="GO" id="GO:0072344">
    <property type="term" value="P:rescue of stalled ribosome"/>
    <property type="evidence" value="ECO:0007669"/>
    <property type="project" value="UniProtKB-UniRule"/>
</dbReference>
<dbReference type="Pfam" id="PF22958">
    <property type="entry name" value="Ltn1_1st"/>
    <property type="match status" value="1"/>
</dbReference>
<dbReference type="GO" id="GO:0043023">
    <property type="term" value="F:ribosomal large subunit binding"/>
    <property type="evidence" value="ECO:0007669"/>
    <property type="project" value="TreeGrafter"/>
</dbReference>
<evidence type="ECO:0000313" key="19">
    <source>
        <dbReference type="EMBL" id="GAV09264.1"/>
    </source>
</evidence>
<comment type="pathway">
    <text evidence="3 16">Protein modification; protein ubiquitination.</text>
</comment>
<dbReference type="Gene3D" id="1.25.10.10">
    <property type="entry name" value="Leucine-rich Repeat Variant"/>
    <property type="match status" value="1"/>
</dbReference>
<evidence type="ECO:0000256" key="6">
    <source>
        <dbReference type="ARBA" id="ARBA00017157"/>
    </source>
</evidence>
<evidence type="ECO:0000256" key="17">
    <source>
        <dbReference type="SAM" id="MobiDB-lite"/>
    </source>
</evidence>
<evidence type="ECO:0000256" key="16">
    <source>
        <dbReference type="RuleBase" id="RU367090"/>
    </source>
</evidence>
<evidence type="ECO:0000256" key="4">
    <source>
        <dbReference type="ARBA" id="ARBA00007997"/>
    </source>
</evidence>
<dbReference type="Proteomes" id="UP000186922">
    <property type="component" value="Unassembled WGS sequence"/>
</dbReference>
<dbReference type="GO" id="GO:0008270">
    <property type="term" value="F:zinc ion binding"/>
    <property type="evidence" value="ECO:0007669"/>
    <property type="project" value="UniProtKB-KW"/>
</dbReference>
<comment type="subunit">
    <text evidence="16">Component of the ribosome quality control complex (RQC).</text>
</comment>
<protein>
    <recommendedName>
        <fullName evidence="6 16">E3 ubiquitin-protein ligase listerin</fullName>
        <ecNumber evidence="5 16">2.3.2.27</ecNumber>
    </recommendedName>
    <alternativeName>
        <fullName evidence="14 16">RING-type E3 ubiquitin transferase listerin</fullName>
    </alternativeName>
</protein>
<accession>A0A1D1WB73</accession>
<dbReference type="STRING" id="947166.A0A1D1WB73"/>
<dbReference type="InterPro" id="IPR016024">
    <property type="entry name" value="ARM-type_fold"/>
</dbReference>
<comment type="function">
    <text evidence="16">E3 ubiquitin-protein ligase. Component of the ribosome quality control complex (RQC), a ribosome-associated complex that mediates ubiquitination and extraction of incompletely synthesized nascent chains for proteasomal degradation.</text>
</comment>
<organism evidence="19 20">
    <name type="scientific">Ramazzottius varieornatus</name>
    <name type="common">Water bear</name>
    <name type="synonym">Tardigrade</name>
    <dbReference type="NCBI Taxonomy" id="947166"/>
    <lineage>
        <taxon>Eukaryota</taxon>
        <taxon>Metazoa</taxon>
        <taxon>Ecdysozoa</taxon>
        <taxon>Tardigrada</taxon>
        <taxon>Eutardigrada</taxon>
        <taxon>Parachela</taxon>
        <taxon>Hypsibioidea</taxon>
        <taxon>Ramazzottiidae</taxon>
        <taxon>Ramazzottius</taxon>
    </lineage>
</organism>
<dbReference type="UniPathway" id="UPA00143"/>
<dbReference type="InterPro" id="IPR054478">
    <property type="entry name" value="LTN1_UBC"/>
</dbReference>
<dbReference type="GO" id="GO:0005829">
    <property type="term" value="C:cytosol"/>
    <property type="evidence" value="ECO:0007669"/>
    <property type="project" value="UniProtKB-SubCell"/>
</dbReference>